<feature type="chain" id="PRO_5014231683" evidence="2">
    <location>
        <begin position="24"/>
        <end position="108"/>
    </location>
</feature>
<proteinExistence type="predicted"/>
<reference evidence="3" key="2">
    <citation type="submission" date="2018-01" db="EMBL/GenBank/DDBJ databases">
        <title>Ralstonia pseudosolanacearum P824 infects blueberry.</title>
        <authorList>
            <person name="Bocsanczy A.M."/>
            <person name="Norman D.J."/>
        </authorList>
    </citation>
    <scope>NUCLEOTIDE SEQUENCE</scope>
    <source>
        <strain evidence="3">P824</strain>
    </source>
</reference>
<protein>
    <submittedName>
        <fullName evidence="4">Uncharacterized protein</fullName>
    </submittedName>
</protein>
<dbReference type="EMBL" id="LN899824">
    <property type="protein sequence ID" value="CUV32091.1"/>
    <property type="molecule type" value="Genomic_DNA"/>
</dbReference>
<reference evidence="7" key="3">
    <citation type="submission" date="2018-01" db="EMBL/GenBank/DDBJ databases">
        <title>Raltonia solanacearum P824 infects blueberry.</title>
        <authorList>
            <person name="Bocsanczy A.M."/>
            <person name="Norman D.J."/>
        </authorList>
    </citation>
    <scope>NUCLEOTIDE SEQUENCE [LARGE SCALE GENOMIC DNA]</scope>
    <source>
        <strain evidence="7">P824</strain>
    </source>
</reference>
<dbReference type="Proteomes" id="UP000262427">
    <property type="component" value="Chromosome CM"/>
</dbReference>
<evidence type="ECO:0000313" key="3">
    <source>
        <dbReference type="EMBL" id="AYA45125.1"/>
    </source>
</evidence>
<gene>
    <name evidence="4" type="ORF">PSS4_v1_1840003</name>
    <name evidence="3" type="ORF">RSP824_00660</name>
    <name evidence="5" type="ORF">RUN1985_v1_1580004</name>
    <name evidence="6" type="ORF">TO10_v1_660042</name>
</gene>
<evidence type="ECO:0000313" key="7">
    <source>
        <dbReference type="Proteomes" id="UP000262427"/>
    </source>
</evidence>
<evidence type="ECO:0000313" key="6">
    <source>
        <dbReference type="EMBL" id="CUV46742.1"/>
    </source>
</evidence>
<dbReference type="EMBL" id="CP025741">
    <property type="protein sequence ID" value="AYA45125.1"/>
    <property type="molecule type" value="Genomic_DNA"/>
</dbReference>
<accession>A0A0K1ZHC7</accession>
<dbReference type="AlphaFoldDB" id="A0A0K1ZHC7"/>
<feature type="region of interest" description="Disordered" evidence="1">
    <location>
        <begin position="79"/>
        <end position="108"/>
    </location>
</feature>
<sequence>MNRIAKAIVLTAVTLTAASGAFAQTDWQKDHPRRAEVNKRLANQNRRIHNEVKEGEMSKAQAAKLHREDRRIRQEERDMAAQNGGHITKPEQRVLNQQENKVSRQIGN</sequence>
<name>A0A0K1ZHC7_RALSL</name>
<keyword evidence="2" id="KW-0732">Signal</keyword>
<feature type="compositionally biased region" description="Polar residues" evidence="1">
    <location>
        <begin position="94"/>
        <end position="108"/>
    </location>
</feature>
<dbReference type="PATRIC" id="fig|305.108.peg.3159"/>
<dbReference type="EMBL" id="LN899827">
    <property type="protein sequence ID" value="CUV46742.1"/>
    <property type="molecule type" value="Genomic_DNA"/>
</dbReference>
<dbReference type="EMBL" id="LN899821">
    <property type="protein sequence ID" value="CUV20877.1"/>
    <property type="molecule type" value="Genomic_DNA"/>
</dbReference>
<dbReference type="SMR" id="A0A0K1ZHC7"/>
<evidence type="ECO:0000256" key="2">
    <source>
        <dbReference type="SAM" id="SignalP"/>
    </source>
</evidence>
<evidence type="ECO:0000313" key="5">
    <source>
        <dbReference type="EMBL" id="CUV32091.1"/>
    </source>
</evidence>
<reference evidence="4" key="1">
    <citation type="submission" date="2015-10" db="EMBL/GenBank/DDBJ databases">
        <authorList>
            <person name="Gilbert D.G."/>
        </authorList>
    </citation>
    <scope>NUCLEOTIDE SEQUENCE</scope>
    <source>
        <strain evidence="4">Phyl III-seqv23</strain>
    </source>
</reference>
<feature type="signal peptide" evidence="2">
    <location>
        <begin position="1"/>
        <end position="23"/>
    </location>
</feature>
<organism evidence="4">
    <name type="scientific">Ralstonia solanacearum</name>
    <name type="common">Pseudomonas solanacearum</name>
    <dbReference type="NCBI Taxonomy" id="305"/>
    <lineage>
        <taxon>Bacteria</taxon>
        <taxon>Pseudomonadati</taxon>
        <taxon>Pseudomonadota</taxon>
        <taxon>Betaproteobacteria</taxon>
        <taxon>Burkholderiales</taxon>
        <taxon>Burkholderiaceae</taxon>
        <taxon>Ralstonia</taxon>
        <taxon>Ralstonia solanacearum species complex</taxon>
    </lineage>
</organism>
<evidence type="ECO:0000256" key="1">
    <source>
        <dbReference type="SAM" id="MobiDB-lite"/>
    </source>
</evidence>
<evidence type="ECO:0000313" key="4">
    <source>
        <dbReference type="EMBL" id="CUV20877.1"/>
    </source>
</evidence>